<gene>
    <name evidence="9" type="ORF">UV59_C0031G0012</name>
</gene>
<evidence type="ECO:0000259" key="7">
    <source>
        <dbReference type="Pfam" id="PF01272"/>
    </source>
</evidence>
<evidence type="ECO:0000259" key="8">
    <source>
        <dbReference type="Pfam" id="PF03449"/>
    </source>
</evidence>
<dbReference type="EMBL" id="LCFB01000031">
    <property type="protein sequence ID" value="KKS83825.1"/>
    <property type="molecule type" value="Genomic_DNA"/>
</dbReference>
<dbReference type="GO" id="GO:0006354">
    <property type="term" value="P:DNA-templated transcription elongation"/>
    <property type="evidence" value="ECO:0007669"/>
    <property type="project" value="TreeGrafter"/>
</dbReference>
<organism evidence="9 10">
    <name type="scientific">Candidatus Gottesmanbacteria bacterium GW2011_GWA1_43_11</name>
    <dbReference type="NCBI Taxonomy" id="1618436"/>
    <lineage>
        <taxon>Bacteria</taxon>
        <taxon>Candidatus Gottesmaniibacteriota</taxon>
    </lineage>
</organism>
<dbReference type="FunFam" id="1.10.287.180:FF:000001">
    <property type="entry name" value="Transcription elongation factor GreA"/>
    <property type="match status" value="1"/>
</dbReference>
<keyword evidence="9" id="KW-0648">Protein biosynthesis</keyword>
<dbReference type="InterPro" id="IPR001437">
    <property type="entry name" value="Tscrpt_elong_fac_GreA/B_C"/>
</dbReference>
<dbReference type="PANTHER" id="PTHR30437">
    <property type="entry name" value="TRANSCRIPTION ELONGATION FACTOR GREA"/>
    <property type="match status" value="1"/>
</dbReference>
<dbReference type="SUPFAM" id="SSF46557">
    <property type="entry name" value="GreA transcript cleavage protein, N-terminal domain"/>
    <property type="match status" value="1"/>
</dbReference>
<evidence type="ECO:0000256" key="2">
    <source>
        <dbReference type="ARBA" id="ARBA00013729"/>
    </source>
</evidence>
<dbReference type="PROSITE" id="PS00830">
    <property type="entry name" value="GREAB_2"/>
    <property type="match status" value="1"/>
</dbReference>
<keyword evidence="5" id="KW-0804">Transcription</keyword>
<dbReference type="GO" id="GO:0003677">
    <property type="term" value="F:DNA binding"/>
    <property type="evidence" value="ECO:0007669"/>
    <property type="project" value="UniProtKB-KW"/>
</dbReference>
<dbReference type="STRING" id="1618436.UV59_C0031G0012"/>
<dbReference type="GO" id="GO:0070063">
    <property type="term" value="F:RNA polymerase binding"/>
    <property type="evidence" value="ECO:0007669"/>
    <property type="project" value="InterPro"/>
</dbReference>
<dbReference type="PANTHER" id="PTHR30437:SF4">
    <property type="entry name" value="TRANSCRIPTION ELONGATION FACTOR GREA"/>
    <property type="match status" value="1"/>
</dbReference>
<dbReference type="InterPro" id="IPR036953">
    <property type="entry name" value="GreA/GreB_C_sf"/>
</dbReference>
<dbReference type="InterPro" id="IPR036805">
    <property type="entry name" value="Tscrpt_elong_fac_GreA/B_N_sf"/>
</dbReference>
<dbReference type="Gene3D" id="1.10.287.180">
    <property type="entry name" value="Transcription elongation factor, GreA/GreB, N-terminal domain"/>
    <property type="match status" value="1"/>
</dbReference>
<dbReference type="InterPro" id="IPR022691">
    <property type="entry name" value="Tscrpt_elong_fac_GreA/B_N"/>
</dbReference>
<evidence type="ECO:0000313" key="10">
    <source>
        <dbReference type="Proteomes" id="UP000034543"/>
    </source>
</evidence>
<evidence type="ECO:0000256" key="4">
    <source>
        <dbReference type="ARBA" id="ARBA00023125"/>
    </source>
</evidence>
<name>A0A0G1CDT7_9BACT</name>
<keyword evidence="9" id="KW-0251">Elongation factor</keyword>
<evidence type="ECO:0000256" key="6">
    <source>
        <dbReference type="ARBA" id="ARBA00030776"/>
    </source>
</evidence>
<protein>
    <recommendedName>
        <fullName evidence="2">Transcription elongation factor GreA</fullName>
    </recommendedName>
    <alternativeName>
        <fullName evidence="6">Transcript cleavage factor GreA</fullName>
    </alternativeName>
</protein>
<evidence type="ECO:0000256" key="1">
    <source>
        <dbReference type="ARBA" id="ARBA00008213"/>
    </source>
</evidence>
<evidence type="ECO:0000256" key="5">
    <source>
        <dbReference type="ARBA" id="ARBA00023163"/>
    </source>
</evidence>
<keyword evidence="4" id="KW-0238">DNA-binding</keyword>
<dbReference type="Pfam" id="PF01272">
    <property type="entry name" value="GreA_GreB"/>
    <property type="match status" value="1"/>
</dbReference>
<dbReference type="Proteomes" id="UP000034543">
    <property type="component" value="Unassembled WGS sequence"/>
</dbReference>
<sequence length="152" mass="16970">MQPRTIQFTPEGYQKLKNDLEIFTKRRVTAVNSLRTAREMGDLSENGAYKAARFELSFVDQELRRLKFLLRFGKIGTVVNSGRVGFGNRVTLVNGKDELTFTLVDGFESNPQQEKLSILSPIGKAVLGKTVGETVTVTSPSGMVHYTIREIT</sequence>
<dbReference type="SUPFAM" id="SSF54534">
    <property type="entry name" value="FKBP-like"/>
    <property type="match status" value="1"/>
</dbReference>
<evidence type="ECO:0000313" key="9">
    <source>
        <dbReference type="EMBL" id="KKS83825.1"/>
    </source>
</evidence>
<keyword evidence="3" id="KW-0805">Transcription regulation</keyword>
<feature type="domain" description="Transcription elongation factor GreA/GreB C-terminal" evidence="7">
    <location>
        <begin position="81"/>
        <end position="152"/>
    </location>
</feature>
<dbReference type="Pfam" id="PF03449">
    <property type="entry name" value="GreA_GreB_N"/>
    <property type="match status" value="1"/>
</dbReference>
<dbReference type="Gene3D" id="3.10.50.30">
    <property type="entry name" value="Transcription elongation factor, GreA/GreB, C-terminal domain"/>
    <property type="match status" value="1"/>
</dbReference>
<dbReference type="AlphaFoldDB" id="A0A0G1CDT7"/>
<evidence type="ECO:0000256" key="3">
    <source>
        <dbReference type="ARBA" id="ARBA00023015"/>
    </source>
</evidence>
<comment type="caution">
    <text evidence="9">The sequence shown here is derived from an EMBL/GenBank/DDBJ whole genome shotgun (WGS) entry which is preliminary data.</text>
</comment>
<dbReference type="GO" id="GO:0032784">
    <property type="term" value="P:regulation of DNA-templated transcription elongation"/>
    <property type="evidence" value="ECO:0007669"/>
    <property type="project" value="InterPro"/>
</dbReference>
<dbReference type="InterPro" id="IPR023459">
    <property type="entry name" value="Tscrpt_elong_fac_GreA/B_fam"/>
</dbReference>
<dbReference type="InterPro" id="IPR018151">
    <property type="entry name" value="TF_GreA/GreB_CS"/>
</dbReference>
<reference evidence="9 10" key="1">
    <citation type="journal article" date="2015" name="Nature">
        <title>rRNA introns, odd ribosomes, and small enigmatic genomes across a large radiation of phyla.</title>
        <authorList>
            <person name="Brown C.T."/>
            <person name="Hug L.A."/>
            <person name="Thomas B.C."/>
            <person name="Sharon I."/>
            <person name="Castelle C.J."/>
            <person name="Singh A."/>
            <person name="Wilkins M.J."/>
            <person name="Williams K.H."/>
            <person name="Banfield J.F."/>
        </authorList>
    </citation>
    <scope>NUCLEOTIDE SEQUENCE [LARGE SCALE GENOMIC DNA]</scope>
</reference>
<comment type="similarity">
    <text evidence="1">Belongs to the GreA/GreB family.</text>
</comment>
<feature type="domain" description="Transcription elongation factor GreA/GreB N-terminal" evidence="8">
    <location>
        <begin position="7"/>
        <end position="71"/>
    </location>
</feature>
<dbReference type="GO" id="GO:0003746">
    <property type="term" value="F:translation elongation factor activity"/>
    <property type="evidence" value="ECO:0007669"/>
    <property type="project" value="UniProtKB-KW"/>
</dbReference>
<accession>A0A0G1CDT7</accession>
<dbReference type="PIRSF" id="PIRSF006092">
    <property type="entry name" value="GreA_GreB"/>
    <property type="match status" value="1"/>
</dbReference>
<proteinExistence type="inferred from homology"/>